<feature type="transmembrane region" description="Helical" evidence="1">
    <location>
        <begin position="71"/>
        <end position="96"/>
    </location>
</feature>
<dbReference type="Proteomes" id="UP000237000">
    <property type="component" value="Unassembled WGS sequence"/>
</dbReference>
<reference evidence="3" key="1">
    <citation type="submission" date="2016-06" db="EMBL/GenBank/DDBJ databases">
        <title>Parallel loss of symbiosis genes in relatives of nitrogen-fixing non-legume Parasponia.</title>
        <authorList>
            <person name="Van Velzen R."/>
            <person name="Holmer R."/>
            <person name="Bu F."/>
            <person name="Rutten L."/>
            <person name="Van Zeijl A."/>
            <person name="Liu W."/>
            <person name="Santuari L."/>
            <person name="Cao Q."/>
            <person name="Sharma T."/>
            <person name="Shen D."/>
            <person name="Roswanjaya Y."/>
            <person name="Wardhani T."/>
            <person name="Kalhor M.S."/>
            <person name="Jansen J."/>
            <person name="Van den Hoogen J."/>
            <person name="Gungor B."/>
            <person name="Hartog M."/>
            <person name="Hontelez J."/>
            <person name="Verver J."/>
            <person name="Yang W.-C."/>
            <person name="Schijlen E."/>
            <person name="Repin R."/>
            <person name="Schilthuizen M."/>
            <person name="Schranz E."/>
            <person name="Heidstra R."/>
            <person name="Miyata K."/>
            <person name="Fedorova E."/>
            <person name="Kohlen W."/>
            <person name="Bisseling T."/>
            <person name="Smit S."/>
            <person name="Geurts R."/>
        </authorList>
    </citation>
    <scope>NUCLEOTIDE SEQUENCE [LARGE SCALE GENOMIC DNA]</scope>
    <source>
        <strain evidence="3">cv. RG33-2</strain>
    </source>
</reference>
<proteinExistence type="predicted"/>
<organism evidence="2 3">
    <name type="scientific">Trema orientale</name>
    <name type="common">Charcoal tree</name>
    <name type="synonym">Celtis orientalis</name>
    <dbReference type="NCBI Taxonomy" id="63057"/>
    <lineage>
        <taxon>Eukaryota</taxon>
        <taxon>Viridiplantae</taxon>
        <taxon>Streptophyta</taxon>
        <taxon>Embryophyta</taxon>
        <taxon>Tracheophyta</taxon>
        <taxon>Spermatophyta</taxon>
        <taxon>Magnoliopsida</taxon>
        <taxon>eudicotyledons</taxon>
        <taxon>Gunneridae</taxon>
        <taxon>Pentapetalae</taxon>
        <taxon>rosids</taxon>
        <taxon>fabids</taxon>
        <taxon>Rosales</taxon>
        <taxon>Cannabaceae</taxon>
        <taxon>Trema</taxon>
    </lineage>
</organism>
<keyword evidence="1" id="KW-0812">Transmembrane</keyword>
<protein>
    <submittedName>
        <fullName evidence="2">Uncharacterized protein</fullName>
    </submittedName>
</protein>
<dbReference type="AlphaFoldDB" id="A0A2P5DF41"/>
<evidence type="ECO:0000313" key="2">
    <source>
        <dbReference type="EMBL" id="PON71902.1"/>
    </source>
</evidence>
<evidence type="ECO:0000313" key="3">
    <source>
        <dbReference type="Proteomes" id="UP000237000"/>
    </source>
</evidence>
<name>A0A2P5DF41_TREOI</name>
<sequence>MRHFADELDHGFVKAKRSLDTLKEPNLHSPSCVDFLNCSRRPRLVSPKETQLVLISSPSSNTRHPTHRRPVFGLLWVLIVTFRVWMLIWDLFAYVYSTGGNVLVLVKVKFDLAGSMAGQSH</sequence>
<keyword evidence="3" id="KW-1185">Reference proteome</keyword>
<keyword evidence="1" id="KW-1133">Transmembrane helix</keyword>
<keyword evidence="1" id="KW-0472">Membrane</keyword>
<accession>A0A2P5DF41</accession>
<comment type="caution">
    <text evidence="2">The sequence shown here is derived from an EMBL/GenBank/DDBJ whole genome shotgun (WGS) entry which is preliminary data.</text>
</comment>
<evidence type="ECO:0000256" key="1">
    <source>
        <dbReference type="SAM" id="Phobius"/>
    </source>
</evidence>
<dbReference type="EMBL" id="JXTC01000274">
    <property type="protein sequence ID" value="PON71902.1"/>
    <property type="molecule type" value="Genomic_DNA"/>
</dbReference>
<gene>
    <name evidence="2" type="ORF">TorRG33x02_253230</name>
</gene>
<dbReference type="InParanoid" id="A0A2P5DF41"/>